<evidence type="ECO:0000256" key="8">
    <source>
        <dbReference type="SAM" id="SignalP"/>
    </source>
</evidence>
<evidence type="ECO:0000256" key="1">
    <source>
        <dbReference type="ARBA" id="ARBA00004370"/>
    </source>
</evidence>
<evidence type="ECO:0000256" key="3">
    <source>
        <dbReference type="ARBA" id="ARBA00022989"/>
    </source>
</evidence>
<feature type="region of interest" description="Disordered" evidence="6">
    <location>
        <begin position="551"/>
        <end position="589"/>
    </location>
</feature>
<proteinExistence type="predicted"/>
<comment type="subcellular location">
    <subcellularLocation>
        <location evidence="1">Membrane</location>
    </subcellularLocation>
</comment>
<keyword evidence="11" id="KW-1185">Reference proteome</keyword>
<evidence type="ECO:0000313" key="10">
    <source>
        <dbReference type="EnsemblMetazoa" id="XP_003241880.1"/>
    </source>
</evidence>
<organism evidence="10 11">
    <name type="scientific">Acyrthosiphon pisum</name>
    <name type="common">Pea aphid</name>
    <dbReference type="NCBI Taxonomy" id="7029"/>
    <lineage>
        <taxon>Eukaryota</taxon>
        <taxon>Metazoa</taxon>
        <taxon>Ecdysozoa</taxon>
        <taxon>Arthropoda</taxon>
        <taxon>Hexapoda</taxon>
        <taxon>Insecta</taxon>
        <taxon>Pterygota</taxon>
        <taxon>Neoptera</taxon>
        <taxon>Paraneoptera</taxon>
        <taxon>Hemiptera</taxon>
        <taxon>Sternorrhyncha</taxon>
        <taxon>Aphidomorpha</taxon>
        <taxon>Aphidoidea</taxon>
        <taxon>Aphididae</taxon>
        <taxon>Macrosiphini</taxon>
        <taxon>Acyrthosiphon</taxon>
    </lineage>
</organism>
<feature type="chain" id="PRO_5035884213" description="Receptor ligand binding region domain-containing protein" evidence="8">
    <location>
        <begin position="16"/>
        <end position="589"/>
    </location>
</feature>
<name>A0A8R2A5C5_ACYPI</name>
<keyword evidence="3 7" id="KW-1133">Transmembrane helix</keyword>
<dbReference type="RefSeq" id="XP_003241880.1">
    <property type="nucleotide sequence ID" value="XM_003241832.3"/>
</dbReference>
<feature type="compositionally biased region" description="Basic residues" evidence="6">
    <location>
        <begin position="555"/>
        <end position="568"/>
    </location>
</feature>
<accession>A0A8R2A5C5</accession>
<dbReference type="SUPFAM" id="SSF53822">
    <property type="entry name" value="Periplasmic binding protein-like I"/>
    <property type="match status" value="1"/>
</dbReference>
<evidence type="ECO:0000256" key="4">
    <source>
        <dbReference type="ARBA" id="ARBA00023136"/>
    </source>
</evidence>
<feature type="domain" description="Receptor ligand binding region" evidence="9">
    <location>
        <begin position="54"/>
        <end position="401"/>
    </location>
</feature>
<evidence type="ECO:0000256" key="5">
    <source>
        <dbReference type="ARBA" id="ARBA00023180"/>
    </source>
</evidence>
<dbReference type="EnsemblMetazoa" id="XM_003241832.4">
    <property type="protein sequence ID" value="XP_003241880.1"/>
    <property type="gene ID" value="LOC100575718"/>
</dbReference>
<keyword evidence="5" id="KW-0325">Glycoprotein</keyword>
<reference evidence="10" key="2">
    <citation type="submission" date="2022-06" db="UniProtKB">
        <authorList>
            <consortium name="EnsemblMetazoa"/>
        </authorList>
    </citation>
    <scope>IDENTIFICATION</scope>
</reference>
<dbReference type="Pfam" id="PF01094">
    <property type="entry name" value="ANF_receptor"/>
    <property type="match status" value="1"/>
</dbReference>
<dbReference type="InterPro" id="IPR050726">
    <property type="entry name" value="mGluR"/>
</dbReference>
<feature type="transmembrane region" description="Helical" evidence="7">
    <location>
        <begin position="518"/>
        <end position="540"/>
    </location>
</feature>
<dbReference type="GO" id="GO:0016020">
    <property type="term" value="C:membrane"/>
    <property type="evidence" value="ECO:0007669"/>
    <property type="project" value="UniProtKB-SubCell"/>
</dbReference>
<keyword evidence="4 7" id="KW-0472">Membrane</keyword>
<dbReference type="PANTHER" id="PTHR24060">
    <property type="entry name" value="METABOTROPIC GLUTAMATE RECEPTOR"/>
    <property type="match status" value="1"/>
</dbReference>
<dbReference type="AlphaFoldDB" id="A0A8R2A5C5"/>
<reference evidence="11" key="1">
    <citation type="submission" date="2010-06" db="EMBL/GenBank/DDBJ databases">
        <authorList>
            <person name="Jiang H."/>
            <person name="Abraham K."/>
            <person name="Ali S."/>
            <person name="Alsbrooks S.L."/>
            <person name="Anim B.N."/>
            <person name="Anosike U.S."/>
            <person name="Attaway T."/>
            <person name="Bandaranaike D.P."/>
            <person name="Battles P.K."/>
            <person name="Bell S.N."/>
            <person name="Bell A.V."/>
            <person name="Beltran B."/>
            <person name="Bickham C."/>
            <person name="Bustamante Y."/>
            <person name="Caleb T."/>
            <person name="Canada A."/>
            <person name="Cardenas V."/>
            <person name="Carter K."/>
            <person name="Chacko J."/>
            <person name="Chandrabose M.N."/>
            <person name="Chavez D."/>
            <person name="Chavez A."/>
            <person name="Chen L."/>
            <person name="Chu H.-S."/>
            <person name="Claassen K.J."/>
            <person name="Cockrell R."/>
            <person name="Collins M."/>
            <person name="Cooper J.A."/>
            <person name="Cree A."/>
            <person name="Curry S.M."/>
            <person name="Da Y."/>
            <person name="Dao M.D."/>
            <person name="Das B."/>
            <person name="Davila M.-L."/>
            <person name="Davy-Carroll L."/>
            <person name="Denson S."/>
            <person name="Dinh H."/>
            <person name="Ebong V.E."/>
            <person name="Edwards J.R."/>
            <person name="Egan A."/>
            <person name="El-Daye J."/>
            <person name="Escobedo L."/>
            <person name="Fernandez S."/>
            <person name="Fernando P.R."/>
            <person name="Flagg N."/>
            <person name="Forbes L.D."/>
            <person name="Fowler R.G."/>
            <person name="Fu Q."/>
            <person name="Gabisi R.A."/>
            <person name="Ganer J."/>
            <person name="Garbino Pronczuk A."/>
            <person name="Garcia R.M."/>
            <person name="Garner T."/>
            <person name="Garrett T.E."/>
            <person name="Gonzalez D.A."/>
            <person name="Hamid H."/>
            <person name="Hawkins E.S."/>
            <person name="Hirani K."/>
            <person name="Hogues M.E."/>
            <person name="Hollins B."/>
            <person name="Hsiao C.-H."/>
            <person name="Jabil R."/>
            <person name="James M.L."/>
            <person name="Jhangiani S.N."/>
            <person name="Johnson B."/>
            <person name="Johnson Q."/>
            <person name="Joshi V."/>
            <person name="Kalu J.B."/>
            <person name="Kam C."/>
            <person name="Kashfia A."/>
            <person name="Keebler J."/>
            <person name="Kisamo H."/>
            <person name="Kovar C.L."/>
            <person name="Lago L.A."/>
            <person name="Lai C.-Y."/>
            <person name="Laidlaw J."/>
            <person name="Lara F."/>
            <person name="Le T.-K."/>
            <person name="Lee S.L."/>
            <person name="Legall F.H."/>
            <person name="Lemon S.J."/>
            <person name="Lewis L.R."/>
            <person name="Li B."/>
            <person name="Liu Y."/>
            <person name="Liu Y.-S."/>
            <person name="Lopez J."/>
            <person name="Lozado R.J."/>
            <person name="Lu J."/>
            <person name="Madu R.C."/>
            <person name="Maheshwari M."/>
            <person name="Maheshwari R."/>
            <person name="Malloy K."/>
            <person name="Martinez E."/>
            <person name="Mathew T."/>
            <person name="Mercado I.C."/>
            <person name="Mercado C."/>
            <person name="Meyer B."/>
            <person name="Montgomery K."/>
            <person name="Morgan M.B."/>
            <person name="Munidasa M."/>
            <person name="Nazareth L.V."/>
            <person name="Nelson J."/>
            <person name="Ng B.M."/>
            <person name="Nguyen N.B."/>
            <person name="Nguyen P.Q."/>
            <person name="Nguyen T."/>
            <person name="Obregon M."/>
            <person name="Okwuonu G.O."/>
            <person name="Onwere C.G."/>
            <person name="Orozco G."/>
            <person name="Parra A."/>
            <person name="Patel S."/>
            <person name="Patil S."/>
            <person name="Perez A."/>
            <person name="Perez Y."/>
            <person name="Pham C."/>
            <person name="Primus E.L."/>
            <person name="Pu L.-L."/>
            <person name="Puazo M."/>
            <person name="Qin X."/>
            <person name="Quiroz J.B."/>
            <person name="Reese J."/>
            <person name="Richards S."/>
            <person name="Rives C.M."/>
            <person name="Robberts R."/>
            <person name="Ruiz S.J."/>
            <person name="Ruiz M.J."/>
            <person name="Santibanez J."/>
            <person name="Schneider B.W."/>
            <person name="Sisson I."/>
            <person name="Smith M."/>
            <person name="Sodergren E."/>
            <person name="Song X.-Z."/>
            <person name="Song B.B."/>
            <person name="Summersgill H."/>
            <person name="Thelus R."/>
            <person name="Thornton R.D."/>
            <person name="Trejos Z.Y."/>
            <person name="Usmani K."/>
            <person name="Vattathil S."/>
            <person name="Villasana D."/>
            <person name="Walker D.L."/>
            <person name="Wang S."/>
            <person name="Wang K."/>
            <person name="White C.S."/>
            <person name="Williams A.C."/>
            <person name="Williamson J."/>
            <person name="Wilson K."/>
            <person name="Woghiren I.O."/>
            <person name="Woodworth J.R."/>
            <person name="Worley K.C."/>
            <person name="Wright R.A."/>
            <person name="Wu W."/>
            <person name="Young L."/>
            <person name="Zhang L."/>
            <person name="Zhang J."/>
            <person name="Zhu Y."/>
            <person name="Muzny D.M."/>
            <person name="Weinstock G."/>
            <person name="Gibbs R.A."/>
        </authorList>
    </citation>
    <scope>NUCLEOTIDE SEQUENCE [LARGE SCALE GENOMIC DNA]</scope>
    <source>
        <strain evidence="11">LSR1</strain>
    </source>
</reference>
<evidence type="ECO:0000256" key="6">
    <source>
        <dbReference type="SAM" id="MobiDB-lite"/>
    </source>
</evidence>
<feature type="signal peptide" evidence="8">
    <location>
        <begin position="1"/>
        <end position="15"/>
    </location>
</feature>
<sequence length="589" mass="66397">MIIWWFVFLLNRVIALPVCTNQPNIKDYAVLSALLPLHSGDDCSETQIRGIQQLAALEYGLNKVNADLSQYGDLKISLQILDTCSNSNRAVKATMKGLVSAEQTCIKSPLFLGYVGPDDLESFINVHKITFLLNKTHVLPYKIDLKERPANVFFIGTDQTGIRAKAILTMLSNLGWENYVPVVEDSIQTNNLLDTLVDLSDGHVCPLGKPITLPKSENGYTTVYKEIIGSQVHSSIDGILIIVEKPEALKPLLKILSNSANSQRSPLVIYIISVGLKLWDFPRSDSLKIIVMQEATEFIVKNDIKQYFNDSLLISYHEQTKSYKRSCNNNPMCLDSLEEELDSTVIPITYAVHLFANALKMSLDQKCKYNLESPGICRNLQSMPPMEWASLLRTQSTIMNGPEGPKRVRFQMEIPHHVSVYMWNTVPRQFDLIATITNGDRLSFMKNVFLPSSIRSNKISADRSAFCQSYKTKQTKTAATVPPVEDATGAKEDDWSPIWQFLPSGEKNHKTKSTYQGIVVMLCIGFGFLIFMIVSMRILYNVFKFKQGNDESSSKRRKRAEKAKKPRRTSSVTSRRLSRVSSIISTRSR</sequence>
<dbReference type="GeneID" id="100575718"/>
<dbReference type="OrthoDB" id="6586065at2759"/>
<keyword evidence="8" id="KW-0732">Signal</keyword>
<keyword evidence="2 7" id="KW-0812">Transmembrane</keyword>
<dbReference type="KEGG" id="api:100575718"/>
<dbReference type="InterPro" id="IPR001828">
    <property type="entry name" value="ANF_lig-bd_rcpt"/>
</dbReference>
<evidence type="ECO:0000259" key="9">
    <source>
        <dbReference type="Pfam" id="PF01094"/>
    </source>
</evidence>
<evidence type="ECO:0000256" key="2">
    <source>
        <dbReference type="ARBA" id="ARBA00022692"/>
    </source>
</evidence>
<evidence type="ECO:0000256" key="7">
    <source>
        <dbReference type="SAM" id="Phobius"/>
    </source>
</evidence>
<dbReference type="Proteomes" id="UP000007819">
    <property type="component" value="Chromosome A2"/>
</dbReference>
<protein>
    <recommendedName>
        <fullName evidence="9">Receptor ligand binding region domain-containing protein</fullName>
    </recommendedName>
</protein>
<evidence type="ECO:0000313" key="11">
    <source>
        <dbReference type="Proteomes" id="UP000007819"/>
    </source>
</evidence>
<dbReference type="InterPro" id="IPR028082">
    <property type="entry name" value="Peripla_BP_I"/>
</dbReference>
<feature type="compositionally biased region" description="Low complexity" evidence="6">
    <location>
        <begin position="569"/>
        <end position="589"/>
    </location>
</feature>
<dbReference type="Gene3D" id="3.40.50.2300">
    <property type="match status" value="2"/>
</dbReference>